<proteinExistence type="predicted"/>
<dbReference type="OrthoDB" id="5419315at2759"/>
<organism evidence="4 5">
    <name type="scientific">Hirsutella minnesotensis 3608</name>
    <dbReference type="NCBI Taxonomy" id="1043627"/>
    <lineage>
        <taxon>Eukaryota</taxon>
        <taxon>Fungi</taxon>
        <taxon>Dikarya</taxon>
        <taxon>Ascomycota</taxon>
        <taxon>Pezizomycotina</taxon>
        <taxon>Sordariomycetes</taxon>
        <taxon>Hypocreomycetidae</taxon>
        <taxon>Hypocreales</taxon>
        <taxon>Ophiocordycipitaceae</taxon>
        <taxon>Hirsutella</taxon>
    </lineage>
</organism>
<dbReference type="GO" id="GO:0008270">
    <property type="term" value="F:zinc ion binding"/>
    <property type="evidence" value="ECO:0007669"/>
    <property type="project" value="InterPro"/>
</dbReference>
<feature type="compositionally biased region" description="Basic and acidic residues" evidence="2">
    <location>
        <begin position="1"/>
        <end position="11"/>
    </location>
</feature>
<keyword evidence="5" id="KW-1185">Reference proteome</keyword>
<gene>
    <name evidence="4" type="ORF">HIM_05468</name>
</gene>
<name>A0A0F8A022_9HYPO</name>
<dbReference type="PROSITE" id="PS00463">
    <property type="entry name" value="ZN2_CY6_FUNGAL_1"/>
    <property type="match status" value="1"/>
</dbReference>
<dbReference type="Gene3D" id="4.10.240.10">
    <property type="entry name" value="Zn(2)-C6 fungal-type DNA-binding domain"/>
    <property type="match status" value="1"/>
</dbReference>
<sequence>MARSHREEQSLVRRSSSSSEQSGSSERPYHCKRPHKKARTGCLDCKRRKVKCDEARPACRFCTLRQVKCEYPQVNARSQAPRNSPPRYSRSGIASCKAGQSNSQNRSPVVSPGIVYELQARPAIFDQEDMRLLWFYTAVTCDCVATPYDKERSIEVAVRTTITRYALETPFLMHSIFALSSMHMQSLQQVVDHQRALYYRVKSFEGYRKAVKEAKPETYPALLANAIILLIVTTQHFREPNSEPLYIIQWLQVWRGAGLIAGLTGLSSIFLAGLEPIFYRPSIDFGTAAAAVPSHLASMIIGIRPDNPDFPHIKCYYDTLQYLGSLYSGLRKGQSTVMTLRILTWFSFVPCQFVELTRLRCPRALVIIAHYTAFLKILDSLWFMTGVGDRSLRDLCNYLGHQWDSVLRMPLQVLEVTDPNQIAAIVLEDLDVGLRGSPLPKMSEVDWTEVGMVDDAGQRLRYDFSRGDYVVAGRDAISTQPTWNWTLDEY</sequence>
<reference evidence="4 5" key="1">
    <citation type="journal article" date="2014" name="Genome Biol. Evol.">
        <title>Comparative genomics and transcriptomics analyses reveal divergent lifestyle features of nematode endoparasitic fungus Hirsutella minnesotensis.</title>
        <authorList>
            <person name="Lai Y."/>
            <person name="Liu K."/>
            <person name="Zhang X."/>
            <person name="Zhang X."/>
            <person name="Li K."/>
            <person name="Wang N."/>
            <person name="Shu C."/>
            <person name="Wu Y."/>
            <person name="Wang C."/>
            <person name="Bushley K.E."/>
            <person name="Xiang M."/>
            <person name="Liu X."/>
        </authorList>
    </citation>
    <scope>NUCLEOTIDE SEQUENCE [LARGE SCALE GENOMIC DNA]</scope>
    <source>
        <strain evidence="4 5">3608</strain>
    </source>
</reference>
<feature type="region of interest" description="Disordered" evidence="2">
    <location>
        <begin position="1"/>
        <end position="32"/>
    </location>
</feature>
<dbReference type="SMART" id="SM00066">
    <property type="entry name" value="GAL4"/>
    <property type="match status" value="1"/>
</dbReference>
<feature type="compositionally biased region" description="Low complexity" evidence="2">
    <location>
        <begin position="12"/>
        <end position="26"/>
    </location>
</feature>
<evidence type="ECO:0000256" key="1">
    <source>
        <dbReference type="ARBA" id="ARBA00023242"/>
    </source>
</evidence>
<feature type="domain" description="Zn(2)-C6 fungal-type" evidence="3">
    <location>
        <begin position="41"/>
        <end position="71"/>
    </location>
</feature>
<protein>
    <recommendedName>
        <fullName evidence="3">Zn(2)-C6 fungal-type domain-containing protein</fullName>
    </recommendedName>
</protein>
<feature type="region of interest" description="Disordered" evidence="2">
    <location>
        <begin position="75"/>
        <end position="105"/>
    </location>
</feature>
<dbReference type="Pfam" id="PF00172">
    <property type="entry name" value="Zn_clus"/>
    <property type="match status" value="1"/>
</dbReference>
<dbReference type="PANTHER" id="PTHR47784:SF5">
    <property type="entry name" value="STEROL UPTAKE CONTROL PROTEIN 2"/>
    <property type="match status" value="1"/>
</dbReference>
<dbReference type="InterPro" id="IPR036864">
    <property type="entry name" value="Zn2-C6_fun-type_DNA-bd_sf"/>
</dbReference>
<accession>A0A0F8A022</accession>
<dbReference type="EMBL" id="KQ030520">
    <property type="protein sequence ID" value="KJZ74982.1"/>
    <property type="molecule type" value="Genomic_DNA"/>
</dbReference>
<dbReference type="Pfam" id="PF11951">
    <property type="entry name" value="Fungal_trans_2"/>
    <property type="match status" value="1"/>
</dbReference>
<dbReference type="CDD" id="cd00067">
    <property type="entry name" value="GAL4"/>
    <property type="match status" value="1"/>
</dbReference>
<dbReference type="SUPFAM" id="SSF57701">
    <property type="entry name" value="Zn2/Cys6 DNA-binding domain"/>
    <property type="match status" value="1"/>
</dbReference>
<dbReference type="GO" id="GO:0001228">
    <property type="term" value="F:DNA-binding transcription activator activity, RNA polymerase II-specific"/>
    <property type="evidence" value="ECO:0007669"/>
    <property type="project" value="TreeGrafter"/>
</dbReference>
<dbReference type="Proteomes" id="UP000054481">
    <property type="component" value="Unassembled WGS sequence"/>
</dbReference>
<evidence type="ECO:0000313" key="4">
    <source>
        <dbReference type="EMBL" id="KJZ74982.1"/>
    </source>
</evidence>
<evidence type="ECO:0000259" key="3">
    <source>
        <dbReference type="PROSITE" id="PS50048"/>
    </source>
</evidence>
<dbReference type="InterPro" id="IPR021858">
    <property type="entry name" value="Fun_TF"/>
</dbReference>
<dbReference type="InterPro" id="IPR053157">
    <property type="entry name" value="Sterol_Uptake_Regulator"/>
</dbReference>
<evidence type="ECO:0000313" key="5">
    <source>
        <dbReference type="Proteomes" id="UP000054481"/>
    </source>
</evidence>
<dbReference type="PANTHER" id="PTHR47784">
    <property type="entry name" value="STEROL UPTAKE CONTROL PROTEIN 2"/>
    <property type="match status" value="1"/>
</dbReference>
<dbReference type="AlphaFoldDB" id="A0A0F8A022"/>
<evidence type="ECO:0000256" key="2">
    <source>
        <dbReference type="SAM" id="MobiDB-lite"/>
    </source>
</evidence>
<dbReference type="InterPro" id="IPR001138">
    <property type="entry name" value="Zn2Cys6_DnaBD"/>
</dbReference>
<keyword evidence="1" id="KW-0539">Nucleus</keyword>
<dbReference type="PROSITE" id="PS50048">
    <property type="entry name" value="ZN2_CY6_FUNGAL_2"/>
    <property type="match status" value="1"/>
</dbReference>